<dbReference type="Proteomes" id="UP000230066">
    <property type="component" value="Unassembled WGS sequence"/>
</dbReference>
<evidence type="ECO:0000313" key="2">
    <source>
        <dbReference type="Proteomes" id="UP000230066"/>
    </source>
</evidence>
<name>A0A4E0RGZ2_FASHE</name>
<evidence type="ECO:0000313" key="1">
    <source>
        <dbReference type="EMBL" id="THD26355.1"/>
    </source>
</evidence>
<reference evidence="1" key="1">
    <citation type="submission" date="2019-03" db="EMBL/GenBank/DDBJ databases">
        <title>Improved annotation for the trematode Fasciola hepatica.</title>
        <authorList>
            <person name="Choi Y.-J."/>
            <person name="Martin J."/>
            <person name="Mitreva M."/>
        </authorList>
    </citation>
    <scope>NUCLEOTIDE SEQUENCE [LARGE SCALE GENOMIC DNA]</scope>
</reference>
<sequence length="163" mass="18222">MMSALLNATKLVRRSIAIIGRQISSAYKIDPSDDLNHVILLGTVNGVNKASDPEKIYASISLRTRDIYRAAKGYGMKVVSHRIQVFGPELFEKAIQLNKGDRICVHGYLGAFPVDPSRRFWMHCVVARSICLYHSPPDELNEQSYADSIAKEKPLSMNNATEE</sequence>
<accession>A0A4E0RGZ2</accession>
<gene>
    <name evidence="1" type="ORF">D915_002935</name>
</gene>
<comment type="caution">
    <text evidence="1">The sequence shown here is derived from an EMBL/GenBank/DDBJ whole genome shotgun (WGS) entry which is preliminary data.</text>
</comment>
<proteinExistence type="predicted"/>
<dbReference type="EMBL" id="JXXN02000771">
    <property type="protein sequence ID" value="THD26355.1"/>
    <property type="molecule type" value="Genomic_DNA"/>
</dbReference>
<protein>
    <recommendedName>
        <fullName evidence="3">Single-strand binding family protein</fullName>
    </recommendedName>
</protein>
<evidence type="ECO:0008006" key="3">
    <source>
        <dbReference type="Google" id="ProtNLM"/>
    </source>
</evidence>
<organism evidence="1 2">
    <name type="scientific">Fasciola hepatica</name>
    <name type="common">Liver fluke</name>
    <dbReference type="NCBI Taxonomy" id="6192"/>
    <lineage>
        <taxon>Eukaryota</taxon>
        <taxon>Metazoa</taxon>
        <taxon>Spiralia</taxon>
        <taxon>Lophotrochozoa</taxon>
        <taxon>Platyhelminthes</taxon>
        <taxon>Trematoda</taxon>
        <taxon>Digenea</taxon>
        <taxon>Plagiorchiida</taxon>
        <taxon>Echinostomata</taxon>
        <taxon>Echinostomatoidea</taxon>
        <taxon>Fasciolidae</taxon>
        <taxon>Fasciola</taxon>
    </lineage>
</organism>
<dbReference type="AlphaFoldDB" id="A0A4E0RGZ2"/>
<keyword evidence="2" id="KW-1185">Reference proteome</keyword>